<dbReference type="EMBL" id="JADEZV010000001">
    <property type="protein sequence ID" value="MBE9390961.1"/>
    <property type="molecule type" value="Genomic_DNA"/>
</dbReference>
<organism evidence="1 2">
    <name type="scientific">Fervidicoccus fontis</name>
    <dbReference type="NCBI Taxonomy" id="683846"/>
    <lineage>
        <taxon>Archaea</taxon>
        <taxon>Thermoproteota</taxon>
        <taxon>Thermoprotei</taxon>
        <taxon>Fervidicoccales</taxon>
        <taxon>Fervidicoccaceae</taxon>
        <taxon>Fervidicoccus</taxon>
    </lineage>
</organism>
<evidence type="ECO:0000313" key="2">
    <source>
        <dbReference type="Proteomes" id="UP000652307"/>
    </source>
</evidence>
<sequence length="230" mass="26626">MASLKEILNSYLNKIPGIREYCDKVLKSDRWGGSALMMVIDASFTSTGLNYFNSILPRALEFKEKFVDAGKIKGLRDLAGADIDNLRAVWKNERSWNVAKEIAFYLSSINREDREALRLWAKSAVLEKWREDLIGRMKGMGIVTFQYLRMMGGVDTIVPDRVVKRFLNETLYKSGEIAEINTKRDIEFVREAERIAISYGYRPIELTWTAWLAQFGEDKIKKYTELLLQF</sequence>
<dbReference type="OMA" id="WKNERSW"/>
<gene>
    <name evidence="1" type="ORF">IOK49_02555</name>
</gene>
<dbReference type="AlphaFoldDB" id="A0A843AJ31"/>
<protein>
    <submittedName>
        <fullName evidence="1">Uncharacterized protein</fullName>
    </submittedName>
</protein>
<proteinExistence type="predicted"/>
<dbReference type="RefSeq" id="WP_014557358.1">
    <property type="nucleotide sequence ID" value="NZ_JADEZV010000001.1"/>
</dbReference>
<dbReference type="GeneID" id="12449286"/>
<accession>A0A843AJ31</accession>
<name>A0A843AJ31_9CREN</name>
<evidence type="ECO:0000313" key="1">
    <source>
        <dbReference type="EMBL" id="MBE9390961.1"/>
    </source>
</evidence>
<comment type="caution">
    <text evidence="1">The sequence shown here is derived from an EMBL/GenBank/DDBJ whole genome shotgun (WGS) entry which is preliminary data.</text>
</comment>
<dbReference type="Proteomes" id="UP000652307">
    <property type="component" value="Unassembled WGS sequence"/>
</dbReference>
<reference evidence="1" key="1">
    <citation type="submission" date="2020-10" db="EMBL/GenBank/DDBJ databases">
        <title>Fervidococcus fontis strain 3639Fd - the first crenarchaeon capable of growth on lipids.</title>
        <authorList>
            <person name="Kochetkova T.V."/>
            <person name="Elcheninov A.G."/>
            <person name="Toschakov S.V."/>
            <person name="Kublanov I.V."/>
        </authorList>
    </citation>
    <scope>NUCLEOTIDE SEQUENCE</scope>
    <source>
        <strain evidence="1">3639Fd</strain>
    </source>
</reference>